<dbReference type="GO" id="GO:0072657">
    <property type="term" value="P:protein localization to membrane"/>
    <property type="evidence" value="ECO:0000318"/>
    <property type="project" value="GO_Central"/>
</dbReference>
<dbReference type="Pfam" id="PF20468">
    <property type="entry name" value="HPS6_C"/>
    <property type="match status" value="1"/>
</dbReference>
<accession>A0A9J7LFZ8</accession>
<proteinExistence type="predicted"/>
<sequence>MMFSLRQLSSTRSLPNKQHFEKLLDSADNSVRQIWVSPGHIFVSWQGGHRLTSFDTVPVQRHSFDPQEARKTDVCSEAGCLDLQRQDTEVISLCFKKKNPTELYIAFTNGEVEVWAYLTQEGSRTPNWTSRGGFGLWNGDHNGRRVCSLFLHEEQNCLYWCEKRATDVSSSPNLNSDNNGTRYVHCVSKKGLPLSHETVSSYTVGSTFTFLEHCPPCQLYPTQDGVVVWPEQPCPAGLYFTWHQTKNTLRTCSLDKGCVTARTKVVSHGVSFADAVKSSVSAWAQISQLRNNGVVAIVRDPIQDQLLLVLESGDVKSLSNKGHLQHKCHIAQWATVFNSVVPGECEWFVYTFAIGCVLPDGKVFLFHAETGTLVQEIQGFCEQDSEGSTSLWVGSGQLPGVGFWSARHGVWELCLSVTDTAGTRAVLNTGEHVRLMTGLSQTSSAARLTLEEAVKYYKDRTIHGENIDVESLMKNTMLQSPALLVALLHSHSRQASDQIEREHLEQLMTLYQSSGPMTRMQESLHPLLNQFWDLETKWKSLIEACGSTEQEIQERTIQTEVRILLKSEDNISPTSMAQLELLALKFPTEFVRTLLNDLQVTHLSETSHLLTDQTTLWSTVLSTERTSHNMPVFELICRLLYKEQPSQLLAFVQKASYVKDDIKGPSALSRSSSLYDRALQCLHVPENSCMNIDMVLAYCDLLANTSSKDAALEALRLLLRFNRLEEAVSLVSKNSDQSKQHFALFHNLLVNIVESGTLQCADQSVWDLVPKKLGADQLLSLLREHLPKRRGKSGKGTRLQVLCASPSDTSLSVLKGVLLRTILEHEDAKEKHCGEE</sequence>
<name>A0A9J7LFZ8_BRAFL</name>
<dbReference type="KEGG" id="bfo:118418910"/>
<dbReference type="InterPro" id="IPR017218">
    <property type="entry name" value="BLOC-2_complex_Hps6_subunit"/>
</dbReference>
<reference evidence="2" key="1">
    <citation type="journal article" date="2020" name="Nat. Ecol. Evol.">
        <title>Deeply conserved synteny resolves early events in vertebrate evolution.</title>
        <authorList>
            <person name="Simakov O."/>
            <person name="Marletaz F."/>
            <person name="Yue J.X."/>
            <person name="O'Connell B."/>
            <person name="Jenkins J."/>
            <person name="Brandt A."/>
            <person name="Calef R."/>
            <person name="Tung C.H."/>
            <person name="Huang T.K."/>
            <person name="Schmutz J."/>
            <person name="Satoh N."/>
            <person name="Yu J.K."/>
            <person name="Putnam N.H."/>
            <person name="Green R.E."/>
            <person name="Rokhsar D.S."/>
        </authorList>
    </citation>
    <scope>NUCLEOTIDE SEQUENCE [LARGE SCALE GENOMIC DNA]</scope>
    <source>
        <strain evidence="2">S238N-H82</strain>
    </source>
</reference>
<dbReference type="InterPro" id="IPR046822">
    <property type="entry name" value="HPS6_C"/>
</dbReference>
<dbReference type="OrthoDB" id="8581967at2759"/>
<organism evidence="2 3">
    <name type="scientific">Branchiostoma floridae</name>
    <name type="common">Florida lancelet</name>
    <name type="synonym">Amphioxus</name>
    <dbReference type="NCBI Taxonomy" id="7739"/>
    <lineage>
        <taxon>Eukaryota</taxon>
        <taxon>Metazoa</taxon>
        <taxon>Chordata</taxon>
        <taxon>Cephalochordata</taxon>
        <taxon>Leptocardii</taxon>
        <taxon>Amphioxiformes</taxon>
        <taxon>Branchiostomatidae</taxon>
        <taxon>Branchiostoma</taxon>
    </lineage>
</organism>
<dbReference type="AlphaFoldDB" id="A0A9J7LFZ8"/>
<evidence type="ECO:0000259" key="1">
    <source>
        <dbReference type="Pfam" id="PF20468"/>
    </source>
</evidence>
<dbReference type="GeneID" id="118418910"/>
<dbReference type="Proteomes" id="UP000001554">
    <property type="component" value="Chromosome 1"/>
</dbReference>
<feature type="domain" description="BLOC-2 complex member HPS6 C-terminal" evidence="1">
    <location>
        <begin position="450"/>
        <end position="793"/>
    </location>
</feature>
<evidence type="ECO:0000313" key="2">
    <source>
        <dbReference type="Proteomes" id="UP000001554"/>
    </source>
</evidence>
<dbReference type="PANTHER" id="PTHR14696">
    <property type="entry name" value="HERMANSKY-PUDLAK SYNDROME 6 PROTEIN"/>
    <property type="match status" value="1"/>
</dbReference>
<dbReference type="GO" id="GO:0032418">
    <property type="term" value="P:lysosome localization"/>
    <property type="evidence" value="ECO:0000318"/>
    <property type="project" value="GO_Central"/>
</dbReference>
<evidence type="ECO:0000313" key="3">
    <source>
        <dbReference type="RefSeq" id="XP_035680948.1"/>
    </source>
</evidence>
<reference evidence="3" key="2">
    <citation type="submission" date="2025-08" db="UniProtKB">
        <authorList>
            <consortium name="RefSeq"/>
        </authorList>
    </citation>
    <scope>IDENTIFICATION</scope>
    <source>
        <strain evidence="3">S238N-H82</strain>
        <tissue evidence="3">Testes</tissue>
    </source>
</reference>
<keyword evidence="2" id="KW-1185">Reference proteome</keyword>
<dbReference type="PANTHER" id="PTHR14696:SF2">
    <property type="entry name" value="BLOC-2 COMPLEX MEMBER HPS6"/>
    <property type="match status" value="1"/>
</dbReference>
<dbReference type="OMA" id="RAWPAGH"/>
<dbReference type="RefSeq" id="XP_035680948.1">
    <property type="nucleotide sequence ID" value="XM_035825055.1"/>
</dbReference>
<dbReference type="GO" id="GO:0031084">
    <property type="term" value="C:BLOC-2 complex"/>
    <property type="evidence" value="ECO:0000318"/>
    <property type="project" value="GO_Central"/>
</dbReference>
<gene>
    <name evidence="3" type="primary">LOC118418910</name>
</gene>
<protein>
    <submittedName>
        <fullName evidence="3">Uncharacterized protein LOC118418910</fullName>
    </submittedName>
</protein>
<dbReference type="GO" id="GO:0005765">
    <property type="term" value="C:lysosomal membrane"/>
    <property type="evidence" value="ECO:0000318"/>
    <property type="project" value="GO_Central"/>
</dbReference>